<comment type="caution">
    <text evidence="1">The sequence shown here is derived from an EMBL/GenBank/DDBJ whole genome shotgun (WGS) entry which is preliminary data.</text>
</comment>
<proteinExistence type="predicted"/>
<dbReference type="Proteomes" id="UP000054937">
    <property type="component" value="Unassembled WGS sequence"/>
</dbReference>
<organism evidence="1 2">
    <name type="scientific">Pseudocohnilembus persalinus</name>
    <name type="common">Ciliate</name>
    <dbReference type="NCBI Taxonomy" id="266149"/>
    <lineage>
        <taxon>Eukaryota</taxon>
        <taxon>Sar</taxon>
        <taxon>Alveolata</taxon>
        <taxon>Ciliophora</taxon>
        <taxon>Intramacronucleata</taxon>
        <taxon>Oligohymenophorea</taxon>
        <taxon>Scuticociliatia</taxon>
        <taxon>Philasterida</taxon>
        <taxon>Pseudocohnilembidae</taxon>
        <taxon>Pseudocohnilembus</taxon>
    </lineage>
</organism>
<accession>A0A0V0QNP5</accession>
<evidence type="ECO:0000313" key="1">
    <source>
        <dbReference type="EMBL" id="KRX03573.1"/>
    </source>
</evidence>
<sequence>MLSLIVVEPITDNFNIASTIVVTNTIWYNPDHKLYYKNNDDSEQWVQGVISYQTDYTNDIISYGSDAFDTTLNVEKSTLAGATQYPVTFSMLKTGWGIFGKEGNKNYLNQNQDYQFTIKLSEYARYVDRIAAKIQIPGLQFQSPDCMQSNDQSATNVKIKKCWIQTQSSWDYGIVWIHLYHNSTQLYEDANGDLNQYSDLQGTYERYNDNQMTVQVRTVGNSVKNPATQPATQQYSLYFYAWEDQYDIGDNTVIDIENDTEFLFFRSKGTDFTIGLTFDAQAIQPQSMEMVQERYIDDFTNWNENLYAPVIFDIYVPQTFSKSSSNKKSIVVQLPSQIELISYTYQSEVQINRLICHVSGLITKRLQKECEISNLSKNEITIWYEEVVVPKSILHIEITKQNPFNFPNKHDLNTKAHQVGNGLKWTDTNKSLGHIYVTMEQDDSKKFEFTSPCQRFYMETDTIDYINIIDTFRSEIVGTQTAKFQTNFLQLYFHLHDTTYKTVTWLELEFFTKFDIQSSGKSKIFEDNKSLFGNLKSGDKYPCTYQAGYSMSPKNGDFIHCIYQKGDSTDDSPFGISHKVIVSNIQFTSASDDGMIQLLLRNPLEGLPLRIRLTAYGRDSGATSTEDLYEEVVLGDALIENAFDFGQSDDNNNDENFKNMYYNYAQSFNSDPATKAGAENAIKQVGSTFYPTNFLGSAVTLHITKSQHETNSKRPLVSLLKVPLQTIISYESNPQKYKMCTLNLSTNEYMIYENSLTINGEIYTEVYAYVIDICDNLNVSIDQANYRKQRECDSTVQQWFLNQLTCQSYYYENADGQYIWEKIDLYQDYTYSQYLTFDQASYAVGSQDPYIVINSAIDYVISRPFSDNFIVNDEYQFTQLTISDISVQGGSFSWANLNLVTNDAIMEINIIPGITNKGADQYFPVKCDMNYDTNQYKLSISNFNHIEGDIKILFSMINADVTNASRKYDMTIGVWTNKYSRYMSGSNSINTMNQYFYGQPVFFYIIENISSPTFIDEKYEGANPSENYIDCSYDQVNQKISCSLTIKPELVTVTGLSGNVQAVDGWGFTSTNNTFMILESQQDLRAIVEKGSGVLKANDYTTDVTFSEYDFKKGKTDYSGVSFTQWIRQSCSGPSCTDISYDNRNNIEFKGARSWRQEVKDGFTFNYDNYADQPTTQFTYNPQTIQHFYKDINNKKFTLNVENMKAASQMYRREESYSIQGYNNGCGCKTNTGCSGRIRGFSAHYDDDELYNRMFYNLYFDDTNYCCVYNSCWTSAPTNIEVPKKCCSYGRDEQPHYWRYFSDYCSVNYFCKDQINGNSQYDPGYTVYSFNSVPSLNQATDGLYDNYAYLFLNLIQTWEYKIEFQPVDLEYGQFWLQVQLKDESAVPYIASKQFNFLTGSQLVLQTFQYLNKKINEITELQVQINDIYMNENTYYQMIIEFPQRRDRQNLVHYIHNKAVNNDVMKEFLDENKLETFEISCNCQLTDVNIPLKCFSQRPYTTIADGKEYFPEAITVHSLRHTSLTGREKKNLLCYFPDMKVIDNLEVNFKLIEDVQALSFEGFQPWGYLDKSVNKWFYGAQQSTSTTFNIGSQYTQDTSTFTYGDDIIYEYSTIYNYNSANLNITLKKSKLNIGDLVYVNLMPGGPASNSLQNLCDGTILNNCRFYNSNQNNKYQSQVFIGEISALPPTDDYIYISGAVNNIFYYSDNGNMYDNFKTGSIDPQYVDVQIIRTSTSTAYVNQITARTLAEINVRDSPNYLGNNPLKIPNQIDLYSYNTMYVIYHKTLLRSTDTTQYVFEYDSTCSNYLLNDCAAFTYGSQVLSCVSKCINSKSYFIVQTVIGQLASSDEIIISIALQQPNQATKYIYARQFDVSIANGQEHISKRNYVINPDISRVSSNQEFFNQGYIKLYKFAPVMFLGDYYDATTYSIQQAPLRFKWTPQDASETSSADLFDFIFEINLENLQSSSVSPFLVFSAANLHNSNIQCFIREYRVSNYIQLNAPCRYDTTTSTISIKVPQSRRVDITNKYQMSFINDNNRHYEIIVDKIQSQAQRTGSGLSEVNYPYRSFFILKRTDFDVTTGADVLDPTPKEYYQGIHYLQENSYLTLQEFYLTSKVQNSYSHMYVVFKMEGNPANECIEHSGTKKEHFPHTVVNLIFEGLTFDENYSEWNLGEDINCGMTDFNTTGISVYPDVIVGDQIPSLALDYPGPRCIISKNSNQNLVIRVEWIESFPCDNEIKIAIDNIYIREKIYVQQTTEEPVSLKVQVLKGNYDDSTYDNYDMWLRQFNANNLFILQENLSKTTGTSIEMNQLVGTDRIQGKTGLTYSIDGTYPFNMYTNQINVGQSESKLLIQLMPEENGIMNVNWNSLLGYLPTYPALGFDDNGSNFNVIWYNQRSNIVVLRTPSDKTISQNFKINLKNVNNPKSSERDIYPTSPYINFKFFQNFGKKIHSQKVDLYSHFFPTDTDSKYYLPSFGNYFQLTNAEVDTKNEKFQLSSSSDQFTKVKMSLTITKNLNTGIQEDLDIIQQMDHLELIITDGLLVIDQCHRITVNGQAFNGICKVINQEIDESEDTNFFTNPSTATDRKLTIKIYRLRDLYRTMISEGVNTFTFNIFASILSDPTPNIKYRYKIYDYNGYLLCLSQDITSVPTPIQTETQNINGIDSNNVFQIKVAQFTQKRIFNWYQEMFETELYLDSTPEDLIFNIYVPEDLTSSTSTKDKIQVTFESSRKDYTLSNTGNGNYLLCQWHHEKNKYSEYGYGHLASSCSFSSNVLTITKPVESILQGYYQIKVRVNQDIGQPSYNFLWSNIASITPPDLPALSLTNILFQIYVNNIIEYKDVLYSAPKTEFNNDFSTLKHASATIDTYDLLIYTFQPSYSFSSADYKIGIDVLLRSEFYVYDNLEDLDLEELFNSEQRKTFINGENYPFVIYEWDSKVDHTYDSTYTGMFVSYGDWAQFEAPIKLTAYIDMDFVQGTTYQLRIPYLKNPSIAGKLRSTLVNLWVIENQSMEKINIQSYDFINYKYWTTDANITPKKFIDLVDDYPPNLAQQLKISFYFSFTDQIDLQKMTVDDWAYLKWDTQQLGVNPKNMRLLYESIAQTGWIIDFFEDLLLFALQRKTSPTPGLSGSAPIYYLSQGKIEFDVDDPNYVLSYVPAQYGFKAGQIMRDFETIHTLDDVNYSYLLTLGDPELLKYVRVTTLDPELTLFSEYSLLKFKIEFLTYQIPSDGYILIKIKPDQLIVSQQNELGWTCEPGKNIPKSNKQALECIKHSDYEFILRGFDEIPTNNDNSFIISKFREVYFIAQYKDLDNSNTYELALESITFYSSNNDFIGQFSQTDAVQPCPATCFDYQCQSLCYISSTNIYTIDKASTGLPFMMNKFNYEKKLFNTNYETDYTNGQILKSNYPLQFEFQLSNDLTNSIYTLEQDIQNDFLQIVLAFETLNGSPVEFSYNYVNDEEHYARYNIPDQYDYQIRALNDTITDTTKFLAAITDATANVDYDFISKNGTDFLTYRMTLQSIWDASDLNDYLWPSKFGFYRFWYFSHSDGSGTYDQEQFFDFELEVLPDNPNYEQATNEQIFKINPLHYVPGEETMLEVKIQVRQELSQGQEIWLEFETNNGIDNIFPYDLGTKSIYTSVNNQAPPDDYRELDCIELTDYIAVSGRIQCILYDGDAAKGLPAILKISVEKTITPNADVTNINEIHLVVAPFVNPSVGGDTTGLLQTRKMPVKLKFMEQCRDDIKMCSFMTTFDYYQVQQLASTVNQDFGTGEATFISEDPSTGASPSLIGAKNQKHIIQLDIPNSINKHVPANSYMLIKYPKYDAFNLPQLDRDKCIQPYTNDLDCIVFPNLYYVFVRLTSGLSNIAAAQQMIEYMNNGITETGGDNFKVYLWYPTYLNAKIYAYTILPPTFSIHKITDGIVFIPTQTYRPESLPNPYKYFFFDYTNYLNLTLPAGLFATEDVGYFIIDPPEQINSLDISYCNSTLLERDSEFYYHFPYPPRLDCEITSNDGVPFGSRNHEIRLTLNQYEMNKFYQKIQERNLLSSLQTELSNFRIRIYLKTKIESNDGFLNYDVGEWHARAYTIDNGFGSNLISELHPSDIKFNKFDEENILDWRFPLVNKVTFNTNTFADRKATIGDRTIQFYMMLLPLTKFTCTTKYTACTDRIDKMIFTLPTEFGYPAVKDLNGCDRYGVINYDSPVFDCNLARPYRDRYVTFYPDEISTGNNDAFYDHAINIITLGNTDQDYLFKAPKYPGTHYNMTLELYSEGILVEKSVVNLTNVQGYDFDISYMTIQNVADIDIKGLYQISFKVGNVDVPIGYNYGVSIYSNIILSFNIDDNNLIEDIGSGLNDGDEIGCVGVQGINISRQNRLICKIYLGSSEDYPPTIIVSGYDPIDAETQIIIYLTEIIPNVANTIGVGIKLYYNDFGTEAYLYGPQSLSPIKGTAVSGVISLLNPVLTISDIGKNKILDEINYTFSFKQNSNTYSFETDYFYLTFPESYFDSYSDYSNVKCYSIVNSGAKTECQNLIIFGISNTIYLKLKQNLSVNDVVKISIENLISPSYENNSLNQSILLQIFNSLNKQSAKASFQISQNTVSVCDSFQYFKSQSDNSLGGVNDATYTFDFITGHDVPYFGAITLTLPENYDSDFYSLGTKCTLKKFDAAAKCKIGAKNRIDVFMNGVKLDNDKEYSISISNMGNPMSTDNMNFLLTSYYSGDIYMQQKICEQVVPYPFISSMIVRSCEFYPEIDVNTVNLQSTYTFNFKCQTQVRDNSVVQIYIPKQYLKNNNLQRDLKCSSLQSNTLYSQDCYLLNDDNSDLLILEAYLREQNAQQLFSIQIEIFNPDISGQYSFYGYIFKDSIHYLSGIKKQSQVRYITIEQTTQDQESQEEQSSRNIIQLENLPNNAGELAFYIFSIPPVNDLVGTTSQLQINFPEVFSKNIGQNLECGVYPLPENQSFFKNYVETLKISQDEQYFPSNYSYNVPYTYQKASCSVQNQNSLLIKSLPFDEQTLNPQKLWFHVIIRNVFNPLIPSSSSINSQNQYSFKFYYLDANSNILWKTQQQLTYFISSTNDQFGIEEIRPSTYYLQSQADYSITVDSITPLNEYFTDTDIAILVRFPYEIYSDVELLQYYQNLVCSTNFGAIEEYWDDCGIYGMELLINNVKFTDSRYAYQFQINLENIINPAQSLDCTNDSQTFKVIFLDKISNQFLVSSDSLLNNQDCLKFQGSLFDIQIQGSKIVNPGFSFTYKVIIEEKADGLILTPTSEFNSYFTFEPSEIKFDDYYLDQIGLVISVKEGTPEQNITIYFQKTEQQGLFYKPVLPLQIEILQISAENANVPIIEIGNVNTETIGYPIFIPIIVSSPPSFLIYLTAELIGDDNYNAVTIENNRIPIDVKTTETYLSITVNSTRVPDMMQIEFSISSFYDLDYELDPPVKYLLFSISNNGYLKVLVQDKDNYDRVDVDKYLPAYQKTSIQEREDKLQPKFIQIKKASITSNSIHINIMTSKQCYIYYILQMAGDEIPSKSDILAQTIDSIQKGIVQTSVYFTEGKISTSQYYNQLKLNNLDSQTPYLLYAVAQNPLGYSEIESYQFTTNSPSFGCKVKIPVKQSVDSTLITDQVIEALRDTLRIPKNRFLQITTEKEVQEDIDEFNSDIMLSSQLYIEVMILPNSTNDSPTPFEYAEKLLTQTYYERLENILETLDTDRDIEVQEVQKNSPQVRIEPYTQKITYNSATVQIMFQEQSRVWAVCRRYKENNQPVYSKQIYLGRNETNSKQSQYWVSSTTVSANQYATLHFDDLLDNTEYEILITVSPVLLYDEPPHLYSSSDIQAIKFITPPNPNLNFNEISILKELKEINPELEEYLERIITRDQNQLSKTHSVQIFKSRPKLRQL</sequence>
<name>A0A0V0QNP5_PSEPJ</name>
<gene>
    <name evidence="1" type="ORF">PPERSA_04125</name>
</gene>
<evidence type="ECO:0000313" key="2">
    <source>
        <dbReference type="Proteomes" id="UP000054937"/>
    </source>
</evidence>
<keyword evidence="2" id="KW-1185">Reference proteome</keyword>
<dbReference type="EMBL" id="LDAU01000129">
    <property type="protein sequence ID" value="KRX03573.1"/>
    <property type="molecule type" value="Genomic_DNA"/>
</dbReference>
<reference evidence="1 2" key="1">
    <citation type="journal article" date="2015" name="Sci. Rep.">
        <title>Genome of the facultative scuticociliatosis pathogen Pseudocohnilembus persalinus provides insight into its virulence through horizontal gene transfer.</title>
        <authorList>
            <person name="Xiong J."/>
            <person name="Wang G."/>
            <person name="Cheng J."/>
            <person name="Tian M."/>
            <person name="Pan X."/>
            <person name="Warren A."/>
            <person name="Jiang C."/>
            <person name="Yuan D."/>
            <person name="Miao W."/>
        </authorList>
    </citation>
    <scope>NUCLEOTIDE SEQUENCE [LARGE SCALE GENOMIC DNA]</scope>
    <source>
        <strain evidence="1">36N120E</strain>
    </source>
</reference>
<protein>
    <submittedName>
        <fullName evidence="1">Uncharacterized protein</fullName>
    </submittedName>
</protein>
<dbReference type="InParanoid" id="A0A0V0QNP5"/>